<evidence type="ECO:0000313" key="6">
    <source>
        <dbReference type="Proteomes" id="UP000250744"/>
    </source>
</evidence>
<dbReference type="Gene3D" id="3.30.1360.40">
    <property type="match status" value="1"/>
</dbReference>
<evidence type="ECO:0000256" key="1">
    <source>
        <dbReference type="ARBA" id="ARBA00022741"/>
    </source>
</evidence>
<evidence type="ECO:0000256" key="2">
    <source>
        <dbReference type="ARBA" id="ARBA00022801"/>
    </source>
</evidence>
<reference evidence="5 6" key="1">
    <citation type="submission" date="2018-06" db="EMBL/GenBank/DDBJ databases">
        <title>Nitrincola tibetense sp. nov., isolated from Lake XuguoCo on Tibetan Plateau.</title>
        <authorList>
            <person name="Xing P."/>
        </authorList>
    </citation>
    <scope>NUCLEOTIDE SEQUENCE [LARGE SCALE GENOMIC DNA]</scope>
    <source>
        <strain evidence="6">xg18</strain>
    </source>
</reference>
<evidence type="ECO:0000313" key="5">
    <source>
        <dbReference type="EMBL" id="RAU18756.1"/>
    </source>
</evidence>
<name>A0A364NNT0_9GAMM</name>
<dbReference type="SUPFAM" id="SSF160467">
    <property type="entry name" value="PH0987 N-terminal domain-like"/>
    <property type="match status" value="1"/>
</dbReference>
<feature type="domain" description="Carboxyltransferase" evidence="4">
    <location>
        <begin position="9"/>
        <end position="211"/>
    </location>
</feature>
<dbReference type="GO" id="GO:0005524">
    <property type="term" value="F:ATP binding"/>
    <property type="evidence" value="ECO:0007669"/>
    <property type="project" value="UniProtKB-KW"/>
</dbReference>
<dbReference type="OrthoDB" id="9778567at2"/>
<accession>A0A364NNT0</accession>
<proteinExistence type="predicted"/>
<dbReference type="EMBL" id="QKRX01000003">
    <property type="protein sequence ID" value="RAU18756.1"/>
    <property type="molecule type" value="Genomic_DNA"/>
</dbReference>
<dbReference type="Pfam" id="PF02682">
    <property type="entry name" value="CT_C_D"/>
    <property type="match status" value="1"/>
</dbReference>
<dbReference type="GO" id="GO:0016787">
    <property type="term" value="F:hydrolase activity"/>
    <property type="evidence" value="ECO:0007669"/>
    <property type="project" value="UniProtKB-KW"/>
</dbReference>
<keyword evidence="2 5" id="KW-0378">Hydrolase</keyword>
<protein>
    <submittedName>
        <fullName evidence="5">Allophanate hydrolase</fullName>
    </submittedName>
</protein>
<dbReference type="SUPFAM" id="SSF50891">
    <property type="entry name" value="Cyclophilin-like"/>
    <property type="match status" value="1"/>
</dbReference>
<dbReference type="RefSeq" id="WP_112157978.1">
    <property type="nucleotide sequence ID" value="NZ_QKRX01000003.1"/>
</dbReference>
<evidence type="ECO:0000256" key="3">
    <source>
        <dbReference type="ARBA" id="ARBA00022840"/>
    </source>
</evidence>
<keyword evidence="6" id="KW-1185">Reference proteome</keyword>
<dbReference type="InterPro" id="IPR029000">
    <property type="entry name" value="Cyclophilin-like_dom_sf"/>
</dbReference>
<keyword evidence="3" id="KW-0067">ATP-binding</keyword>
<gene>
    <name evidence="5" type="ORF">DN062_04525</name>
</gene>
<comment type="caution">
    <text evidence="5">The sequence shown here is derived from an EMBL/GenBank/DDBJ whole genome shotgun (WGS) entry which is preliminary data.</text>
</comment>
<dbReference type="InterPro" id="IPR003833">
    <property type="entry name" value="CT_C_D"/>
</dbReference>
<sequence>MIKKARLVPRIEHAGVDAWTVRLFDDIAEENMPWILSLVKRCEVLFSERLVDIVPSYTTVWIQYDLTKISSQASRQVLVSLLQELNPLDMSREGCLKEIPVWYHPSVGPELARLQDEKGLSLDEVIALHTEKAFRVFALGFAPGFAFMGSLPDALVLPRLSTPRQQVAVGSVAIAERQTAAYPQATPGGWNVIGRTPLRLFDPQRDAMSYLQVGDLVQFVSITQQEFKRLGGDDR</sequence>
<keyword evidence="1" id="KW-0547">Nucleotide-binding</keyword>
<dbReference type="SMART" id="SM00796">
    <property type="entry name" value="AHS1"/>
    <property type="match status" value="1"/>
</dbReference>
<dbReference type="PANTHER" id="PTHR34698">
    <property type="entry name" value="5-OXOPROLINASE SUBUNIT B"/>
    <property type="match status" value="1"/>
</dbReference>
<evidence type="ECO:0000259" key="4">
    <source>
        <dbReference type="SMART" id="SM00796"/>
    </source>
</evidence>
<organism evidence="5 6">
    <name type="scientific">Nitrincola tibetensis</name>
    <dbReference type="NCBI Taxonomy" id="2219697"/>
    <lineage>
        <taxon>Bacteria</taxon>
        <taxon>Pseudomonadati</taxon>
        <taxon>Pseudomonadota</taxon>
        <taxon>Gammaproteobacteria</taxon>
        <taxon>Oceanospirillales</taxon>
        <taxon>Oceanospirillaceae</taxon>
        <taxon>Nitrincola</taxon>
    </lineage>
</organism>
<dbReference type="NCBIfam" id="TIGR00370">
    <property type="entry name" value="5-oxoprolinase subunit PxpB"/>
    <property type="match status" value="1"/>
</dbReference>
<dbReference type="Proteomes" id="UP000250744">
    <property type="component" value="Unassembled WGS sequence"/>
</dbReference>
<dbReference type="AlphaFoldDB" id="A0A364NNT0"/>
<dbReference type="Gene3D" id="2.40.100.10">
    <property type="entry name" value="Cyclophilin-like"/>
    <property type="match status" value="1"/>
</dbReference>
<dbReference type="InterPro" id="IPR010016">
    <property type="entry name" value="PxpB"/>
</dbReference>
<dbReference type="PANTHER" id="PTHR34698:SF2">
    <property type="entry name" value="5-OXOPROLINASE SUBUNIT B"/>
    <property type="match status" value="1"/>
</dbReference>